<organism evidence="3 4">
    <name type="scientific">Megasphaera massiliensis</name>
    <dbReference type="NCBI Taxonomy" id="1232428"/>
    <lineage>
        <taxon>Bacteria</taxon>
        <taxon>Bacillati</taxon>
        <taxon>Bacillota</taxon>
        <taxon>Negativicutes</taxon>
        <taxon>Veillonellales</taxon>
        <taxon>Veillonellaceae</taxon>
        <taxon>Megasphaera</taxon>
    </lineage>
</organism>
<proteinExistence type="predicted"/>
<dbReference type="SUPFAM" id="SSF47413">
    <property type="entry name" value="lambda repressor-like DNA-binding domains"/>
    <property type="match status" value="1"/>
</dbReference>
<dbReference type="Gene3D" id="2.20.28.100">
    <property type="entry name" value="Desulphoferrodoxin, N-terminal domain"/>
    <property type="match status" value="1"/>
</dbReference>
<evidence type="ECO:0000313" key="3">
    <source>
        <dbReference type="EMBL" id="MCQ5341460.1"/>
    </source>
</evidence>
<dbReference type="SUPFAM" id="SSF49367">
    <property type="entry name" value="Superoxide reductase-like"/>
    <property type="match status" value="1"/>
</dbReference>
<evidence type="ECO:0000313" key="4">
    <source>
        <dbReference type="Proteomes" id="UP001206692"/>
    </source>
</evidence>
<reference evidence="3 4" key="1">
    <citation type="submission" date="2022-06" db="EMBL/GenBank/DDBJ databases">
        <title>Isolation of gut microbiota from human fecal samples.</title>
        <authorList>
            <person name="Pamer E.G."/>
            <person name="Barat B."/>
            <person name="Waligurski E."/>
            <person name="Medina S."/>
            <person name="Paddock L."/>
            <person name="Mostad J."/>
        </authorList>
    </citation>
    <scope>NUCLEOTIDE SEQUENCE [LARGE SCALE GENOMIC DNA]</scope>
    <source>
        <strain evidence="3 4">DFI.1.1</strain>
    </source>
</reference>
<dbReference type="InterPro" id="IPR036073">
    <property type="entry name" value="Desulfoferrodoxin_Fe-bd_dom_sf"/>
</dbReference>
<dbReference type="InterPro" id="IPR010982">
    <property type="entry name" value="Lambda_DNA-bd_dom_sf"/>
</dbReference>
<dbReference type="PROSITE" id="PS50943">
    <property type="entry name" value="HTH_CROC1"/>
    <property type="match status" value="1"/>
</dbReference>
<dbReference type="Gene3D" id="2.60.40.730">
    <property type="entry name" value="SOR catalytic domain"/>
    <property type="match status" value="1"/>
</dbReference>
<accession>A0ABT1SNM1</accession>
<dbReference type="Proteomes" id="UP001206692">
    <property type="component" value="Unassembled WGS sequence"/>
</dbReference>
<comment type="caution">
    <text evidence="3">The sequence shown here is derived from an EMBL/GenBank/DDBJ whole genome shotgun (WGS) entry which is preliminary data.</text>
</comment>
<name>A0ABT1SNM1_9FIRM</name>
<dbReference type="InterPro" id="IPR001387">
    <property type="entry name" value="Cro/C1-type_HTH"/>
</dbReference>
<sequence>MNYISGTMVKELREKRKLTQKDLAEKLRISDKTISKWETGKGLPDITLVTPLAEALGISVAELFAGEYAINDNRAGNVKKLKFYVCPICGNIITTFGEGDYNCCGVKLPVLTVEEASFEHQINYDMIEHEFFVHIDHPMTKEHYISFIAYVTADRYTLVKLYPEQEAQCRFLSRGHGFIYAYCNRDGLFRITV</sequence>
<dbReference type="EMBL" id="JANGEW010000001">
    <property type="protein sequence ID" value="MCQ5341460.1"/>
    <property type="molecule type" value="Genomic_DNA"/>
</dbReference>
<dbReference type="PANTHER" id="PTHR46558">
    <property type="entry name" value="TRACRIPTIONAL REGULATORY PROTEIN-RELATED-RELATED"/>
    <property type="match status" value="1"/>
</dbReference>
<dbReference type="Gene3D" id="1.10.260.40">
    <property type="entry name" value="lambda repressor-like DNA-binding domains"/>
    <property type="match status" value="1"/>
</dbReference>
<keyword evidence="4" id="KW-1185">Reference proteome</keyword>
<protein>
    <submittedName>
        <fullName evidence="3">Helix-turn-helix domain-containing protein</fullName>
    </submittedName>
</protein>
<keyword evidence="1" id="KW-0238">DNA-binding</keyword>
<evidence type="ECO:0000259" key="2">
    <source>
        <dbReference type="PROSITE" id="PS50943"/>
    </source>
</evidence>
<dbReference type="InterPro" id="IPR038094">
    <property type="entry name" value="Desulfoferrodoxin_N_sf"/>
</dbReference>
<dbReference type="SMART" id="SM00530">
    <property type="entry name" value="HTH_XRE"/>
    <property type="match status" value="1"/>
</dbReference>
<dbReference type="CDD" id="cd00093">
    <property type="entry name" value="HTH_XRE"/>
    <property type="match status" value="1"/>
</dbReference>
<dbReference type="SUPFAM" id="SSF57802">
    <property type="entry name" value="Rubredoxin-like"/>
    <property type="match status" value="1"/>
</dbReference>
<dbReference type="Pfam" id="PF01381">
    <property type="entry name" value="HTH_3"/>
    <property type="match status" value="1"/>
</dbReference>
<evidence type="ECO:0000256" key="1">
    <source>
        <dbReference type="ARBA" id="ARBA00023125"/>
    </source>
</evidence>
<feature type="domain" description="HTH cro/C1-type" evidence="2">
    <location>
        <begin position="9"/>
        <end position="63"/>
    </location>
</feature>
<gene>
    <name evidence="3" type="ORF">NE675_00215</name>
</gene>
<dbReference type="PANTHER" id="PTHR46558:SF15">
    <property type="entry name" value="HELIX-TURN-HELIX DOMAIN PROTEIN"/>
    <property type="match status" value="1"/>
</dbReference>
<dbReference type="RefSeq" id="WP_062412927.1">
    <property type="nucleotide sequence ID" value="NZ_JAJCIO010000001.1"/>
</dbReference>